<dbReference type="AlphaFoldDB" id="A0A2U8WRI6"/>
<keyword evidence="4 7" id="KW-1133">Transmembrane helix</keyword>
<gene>
    <name evidence="10" type="ORF">DK419_21675</name>
</gene>
<feature type="transmembrane region" description="Helical" evidence="7">
    <location>
        <begin position="481"/>
        <end position="508"/>
    </location>
</feature>
<feature type="compositionally biased region" description="Basic and acidic residues" evidence="6">
    <location>
        <begin position="717"/>
        <end position="726"/>
    </location>
</feature>
<name>A0A2U8WRI6_9HYPH</name>
<feature type="transmembrane region" description="Helical" evidence="7">
    <location>
        <begin position="342"/>
        <end position="360"/>
    </location>
</feature>
<evidence type="ECO:0000256" key="2">
    <source>
        <dbReference type="ARBA" id="ARBA00022475"/>
    </source>
</evidence>
<dbReference type="Pfam" id="PF13567">
    <property type="entry name" value="DUF4131"/>
    <property type="match status" value="1"/>
</dbReference>
<evidence type="ECO:0000256" key="3">
    <source>
        <dbReference type="ARBA" id="ARBA00022692"/>
    </source>
</evidence>
<dbReference type="GO" id="GO:0005886">
    <property type="term" value="C:plasma membrane"/>
    <property type="evidence" value="ECO:0007669"/>
    <property type="project" value="UniProtKB-SubCell"/>
</dbReference>
<feature type="transmembrane region" description="Helical" evidence="7">
    <location>
        <begin position="539"/>
        <end position="561"/>
    </location>
</feature>
<proteinExistence type="predicted"/>
<feature type="compositionally biased region" description="Low complexity" evidence="6">
    <location>
        <begin position="747"/>
        <end position="758"/>
    </location>
</feature>
<evidence type="ECO:0000256" key="5">
    <source>
        <dbReference type="ARBA" id="ARBA00023136"/>
    </source>
</evidence>
<evidence type="ECO:0000256" key="4">
    <source>
        <dbReference type="ARBA" id="ARBA00022989"/>
    </source>
</evidence>
<dbReference type="OrthoDB" id="9790149at2"/>
<evidence type="ECO:0000313" key="11">
    <source>
        <dbReference type="Proteomes" id="UP000245444"/>
    </source>
</evidence>
<feature type="compositionally biased region" description="Acidic residues" evidence="6">
    <location>
        <begin position="767"/>
        <end position="777"/>
    </location>
</feature>
<comment type="subcellular location">
    <subcellularLocation>
        <location evidence="1">Cell membrane</location>
        <topology evidence="1">Multi-pass membrane protein</topology>
    </subcellularLocation>
</comment>
<dbReference type="InterPro" id="IPR052159">
    <property type="entry name" value="Competence_DNA_uptake"/>
</dbReference>
<evidence type="ECO:0000256" key="6">
    <source>
        <dbReference type="SAM" id="MobiDB-lite"/>
    </source>
</evidence>
<feature type="transmembrane region" description="Helical" evidence="7">
    <location>
        <begin position="310"/>
        <end position="330"/>
    </location>
</feature>
<evidence type="ECO:0000259" key="8">
    <source>
        <dbReference type="Pfam" id="PF03772"/>
    </source>
</evidence>
<keyword evidence="2" id="KW-1003">Cell membrane</keyword>
<organism evidence="10 11">
    <name type="scientific">Methylobacterium terrae</name>
    <dbReference type="NCBI Taxonomy" id="2202827"/>
    <lineage>
        <taxon>Bacteria</taxon>
        <taxon>Pseudomonadati</taxon>
        <taxon>Pseudomonadota</taxon>
        <taxon>Alphaproteobacteria</taxon>
        <taxon>Hyphomicrobiales</taxon>
        <taxon>Methylobacteriaceae</taxon>
        <taxon>Methylobacterium</taxon>
    </lineage>
</organism>
<keyword evidence="5 7" id="KW-0472">Membrane</keyword>
<feature type="transmembrane region" description="Helical" evidence="7">
    <location>
        <begin position="23"/>
        <end position="43"/>
    </location>
</feature>
<evidence type="ECO:0000256" key="1">
    <source>
        <dbReference type="ARBA" id="ARBA00004651"/>
    </source>
</evidence>
<feature type="domain" description="DUF4131" evidence="9">
    <location>
        <begin position="73"/>
        <end position="222"/>
    </location>
</feature>
<dbReference type="NCBIfam" id="TIGR00360">
    <property type="entry name" value="ComEC_N-term"/>
    <property type="match status" value="1"/>
</dbReference>
<dbReference type="PANTHER" id="PTHR30619:SF1">
    <property type="entry name" value="RECOMBINATION PROTEIN 2"/>
    <property type="match status" value="1"/>
</dbReference>
<keyword evidence="3 7" id="KW-0812">Transmembrane</keyword>
<dbReference type="Proteomes" id="UP000245444">
    <property type="component" value="Chromosome"/>
</dbReference>
<dbReference type="KEGG" id="mtea:DK419_21675"/>
<dbReference type="Pfam" id="PF03772">
    <property type="entry name" value="Competence"/>
    <property type="match status" value="1"/>
</dbReference>
<dbReference type="EMBL" id="CP029553">
    <property type="protein sequence ID" value="AWN48643.1"/>
    <property type="molecule type" value="Genomic_DNA"/>
</dbReference>
<evidence type="ECO:0000313" key="10">
    <source>
        <dbReference type="EMBL" id="AWN48643.1"/>
    </source>
</evidence>
<sequence>MAGAGAGAGGVGTGIVTRGWRALPAPALLLPALGARLSAGLAAEAAQRRLFPWLAVAFGAGALLFLTVADGPPVLAAPLGTGLALAGAAVALRARAVAPALLLAASFVFFGFAAAAIRTASVAAPVVARTVIAPLHGFVEALEEREEGARLVVRVVRLGEMPAAERPARVRVSYRRADGLRPGDYIEAKARLLPPPEPARPGGYDFSRDAYFRGIGAVGSLLGSATVKAPPEPAPLALRLAAGLDEARNALTRRIAESNGGQGGSAQGGITQAGAVAAALVTGKRGLIDQDTNDTLRAAGIYHVVSISGLHMVLAAGVVFWLARALLALVPGLALAWPIKKMAAVLAMVAVTGYCAFSGWDLAAERSLVMTLVMLGAILVDRPALSLRNLALAALISLAREPEGLLGPSFQMSFGAVAGLVACARLIDGRLWNPEGAGPVTRGLAWLLATVIGTLATTLVAQIATAPFATYHFQTVQPFGLVGNALTLPLVSLVVMPAAVLGILAHPFALDRPVWWAMGLAVRGMLDISAWIESFDRATVVLPAFGPGALGLMTVALLLLVLPVSGLRWLGLAPGLVGLALAASPVRPDLYVDREGGAAALRGSDGRLVVLGKPPAFVLEQWLKADGDGRSRDDPGLTAGARCDRLGCVAHGPGGVSVALVRDKRAFAEDCARATVVVTRLEAPPGCAAAHVLDRRFLAAHGSTTLRFTPEGAVVETAKRPGEARPWRPAPVKAPAPPAPAAPSQITPGPAAPAEAPGPTAPAAPPDGEDAEVQADP</sequence>
<dbReference type="PANTHER" id="PTHR30619">
    <property type="entry name" value="DNA INTERNALIZATION/COMPETENCE PROTEIN COMEC/REC2"/>
    <property type="match status" value="1"/>
</dbReference>
<reference evidence="10 11" key="1">
    <citation type="submission" date="2018-05" db="EMBL/GenBank/DDBJ databases">
        <title>Complete Genome Sequence of Methylobacterium sp. 17Sr1-28.</title>
        <authorList>
            <person name="Srinivasan S."/>
        </authorList>
    </citation>
    <scope>NUCLEOTIDE SEQUENCE [LARGE SCALE GENOMIC DNA]</scope>
    <source>
        <strain evidence="10 11">17Sr1-28</strain>
    </source>
</reference>
<feature type="transmembrane region" description="Helical" evidence="7">
    <location>
        <begin position="447"/>
        <end position="469"/>
    </location>
</feature>
<feature type="domain" description="ComEC/Rec2-related protein" evidence="8">
    <location>
        <begin position="280"/>
        <end position="562"/>
    </location>
</feature>
<feature type="region of interest" description="Disordered" evidence="6">
    <location>
        <begin position="711"/>
        <end position="777"/>
    </location>
</feature>
<feature type="compositionally biased region" description="Pro residues" evidence="6">
    <location>
        <begin position="728"/>
        <end position="741"/>
    </location>
</feature>
<dbReference type="InterPro" id="IPR004477">
    <property type="entry name" value="ComEC_N"/>
</dbReference>
<feature type="transmembrane region" description="Helical" evidence="7">
    <location>
        <begin position="99"/>
        <end position="117"/>
    </location>
</feature>
<protein>
    <submittedName>
        <fullName evidence="10">Competence protein ComEC</fullName>
    </submittedName>
</protein>
<feature type="transmembrane region" description="Helical" evidence="7">
    <location>
        <begin position="50"/>
        <end position="69"/>
    </location>
</feature>
<accession>A0A2U8WRI6</accession>
<dbReference type="RefSeq" id="WP_109960931.1">
    <property type="nucleotide sequence ID" value="NZ_CP029553.1"/>
</dbReference>
<dbReference type="InterPro" id="IPR025405">
    <property type="entry name" value="DUF4131"/>
</dbReference>
<evidence type="ECO:0000256" key="7">
    <source>
        <dbReference type="SAM" id="Phobius"/>
    </source>
</evidence>
<evidence type="ECO:0000259" key="9">
    <source>
        <dbReference type="Pfam" id="PF13567"/>
    </source>
</evidence>
<keyword evidence="11" id="KW-1185">Reference proteome</keyword>